<reference evidence="2" key="1">
    <citation type="submission" date="2022-05" db="EMBL/GenBank/DDBJ databases">
        <title>The Musa troglodytarum L. genome provides insights into the mechanism of non-climacteric behaviour and enrichment of carotenoids.</title>
        <authorList>
            <person name="Wang J."/>
        </authorList>
    </citation>
    <scope>NUCLEOTIDE SEQUENCE</scope>
    <source>
        <tissue evidence="2">Leaf</tissue>
    </source>
</reference>
<evidence type="ECO:0000313" key="3">
    <source>
        <dbReference type="Proteomes" id="UP001055439"/>
    </source>
</evidence>
<proteinExistence type="predicted"/>
<feature type="compositionally biased region" description="Basic and acidic residues" evidence="1">
    <location>
        <begin position="135"/>
        <end position="145"/>
    </location>
</feature>
<dbReference type="OrthoDB" id="693939at2759"/>
<evidence type="ECO:0000256" key="1">
    <source>
        <dbReference type="SAM" id="MobiDB-lite"/>
    </source>
</evidence>
<accession>A0A9E7G098</accession>
<dbReference type="PANTHER" id="PTHR33474:SF28">
    <property type="entry name" value="OS01G0815400 PROTEIN"/>
    <property type="match status" value="1"/>
</dbReference>
<keyword evidence="3" id="KW-1185">Reference proteome</keyword>
<dbReference type="Proteomes" id="UP001055439">
    <property type="component" value="Chromosome 5"/>
</dbReference>
<evidence type="ECO:0000313" key="2">
    <source>
        <dbReference type="EMBL" id="URE02943.1"/>
    </source>
</evidence>
<gene>
    <name evidence="2" type="ORF">MUK42_19606</name>
</gene>
<dbReference type="EMBL" id="CP097507">
    <property type="protein sequence ID" value="URE02943.1"/>
    <property type="molecule type" value="Genomic_DNA"/>
</dbReference>
<name>A0A9E7G098_9LILI</name>
<sequence>MTTNTSNDLNKGENLASFRLYKHVTTNHWPCRNLQRSSFRLSIWRKTKFIALMDQKKPLNHLLALLLLSCLLSADAAPLSGTALIGTFALKNQDEAAMKVADQVINKEMPEEGGVSLNKRMDFELDDYPGSGANSRHDPKNPGKP</sequence>
<organism evidence="2 3">
    <name type="scientific">Musa troglodytarum</name>
    <name type="common">fe'i banana</name>
    <dbReference type="NCBI Taxonomy" id="320322"/>
    <lineage>
        <taxon>Eukaryota</taxon>
        <taxon>Viridiplantae</taxon>
        <taxon>Streptophyta</taxon>
        <taxon>Embryophyta</taxon>
        <taxon>Tracheophyta</taxon>
        <taxon>Spermatophyta</taxon>
        <taxon>Magnoliopsida</taxon>
        <taxon>Liliopsida</taxon>
        <taxon>Zingiberales</taxon>
        <taxon>Musaceae</taxon>
        <taxon>Musa</taxon>
    </lineage>
</organism>
<feature type="region of interest" description="Disordered" evidence="1">
    <location>
        <begin position="123"/>
        <end position="145"/>
    </location>
</feature>
<dbReference type="AlphaFoldDB" id="A0A9E7G098"/>
<protein>
    <submittedName>
        <fullName evidence="2">Uncharacterized protein</fullName>
    </submittedName>
</protein>
<dbReference type="PANTHER" id="PTHR33474">
    <property type="entry name" value="TRANSMEMBRANE PROTEIN"/>
    <property type="match status" value="1"/>
</dbReference>